<reference evidence="1 2" key="1">
    <citation type="submission" date="2023-03" db="EMBL/GenBank/DDBJ databases">
        <title>Bacillus Genome Sequencing.</title>
        <authorList>
            <person name="Dunlap C."/>
        </authorList>
    </citation>
    <scope>NUCLEOTIDE SEQUENCE [LARGE SCALE GENOMIC DNA]</scope>
    <source>
        <strain evidence="1 2">NRS-38</strain>
    </source>
</reference>
<dbReference type="RefSeq" id="WP_044741807.1">
    <property type="nucleotide sequence ID" value="NZ_JACIDF010000001.1"/>
</dbReference>
<evidence type="ECO:0000313" key="1">
    <source>
        <dbReference type="EMBL" id="MED5052151.1"/>
    </source>
</evidence>
<name>A0ABD5IW47_9BACL</name>
<protein>
    <submittedName>
        <fullName evidence="1">Phosphoribosylaminoimidazole synthetase</fullName>
    </submittedName>
</protein>
<dbReference type="Proteomes" id="UP001339962">
    <property type="component" value="Unassembled WGS sequence"/>
</dbReference>
<sequence length="130" mass="15833">MKVRCITDDGYLFSPRKVREGYNQKTTYNGIEVNRDYNVYGILFYEDGLRYLLFDDYETPYWYPAELFEVIENKIPETWYYKFYGYDEEGISAIWGYDELVHSEKHFDGLSEQEPEEIELFLKIKKEMYN</sequence>
<dbReference type="AlphaFoldDB" id="A0ABD5IW47"/>
<comment type="caution">
    <text evidence="1">The sequence shown here is derived from an EMBL/GenBank/DDBJ whole genome shotgun (WGS) entry which is preliminary data.</text>
</comment>
<evidence type="ECO:0000313" key="2">
    <source>
        <dbReference type="Proteomes" id="UP001339962"/>
    </source>
</evidence>
<dbReference type="EMBL" id="JARTLI010000014">
    <property type="protein sequence ID" value="MED5052151.1"/>
    <property type="molecule type" value="Genomic_DNA"/>
</dbReference>
<proteinExistence type="predicted"/>
<accession>A0ABD5IW47</accession>
<gene>
    <name evidence="1" type="ORF">P9850_09825</name>
</gene>
<organism evidence="1 2">
    <name type="scientific">Anoxybacteroides rupiense</name>
    <dbReference type="NCBI Taxonomy" id="311460"/>
    <lineage>
        <taxon>Bacteria</taxon>
        <taxon>Bacillati</taxon>
        <taxon>Bacillota</taxon>
        <taxon>Bacilli</taxon>
        <taxon>Bacillales</taxon>
        <taxon>Anoxybacillaceae</taxon>
        <taxon>Anoxybacteroides</taxon>
    </lineage>
</organism>